<proteinExistence type="predicted"/>
<accession>A0AAW1PT87</accession>
<feature type="transmembrane region" description="Helical" evidence="1">
    <location>
        <begin position="139"/>
        <end position="155"/>
    </location>
</feature>
<dbReference type="GO" id="GO:0016020">
    <property type="term" value="C:membrane"/>
    <property type="evidence" value="ECO:0007669"/>
    <property type="project" value="TreeGrafter"/>
</dbReference>
<dbReference type="Pfam" id="PF00487">
    <property type="entry name" value="FA_desaturase"/>
    <property type="match status" value="1"/>
</dbReference>
<reference evidence="3 4" key="1">
    <citation type="journal article" date="2024" name="Nat. Commun.">
        <title>Phylogenomics reveals the evolutionary origins of lichenization in chlorophyte algae.</title>
        <authorList>
            <person name="Puginier C."/>
            <person name="Libourel C."/>
            <person name="Otte J."/>
            <person name="Skaloud P."/>
            <person name="Haon M."/>
            <person name="Grisel S."/>
            <person name="Petersen M."/>
            <person name="Berrin J.G."/>
            <person name="Delaux P.M."/>
            <person name="Dal Grande F."/>
            <person name="Keller J."/>
        </authorList>
    </citation>
    <scope>NUCLEOTIDE SEQUENCE [LARGE SCALE GENOMIC DNA]</scope>
    <source>
        <strain evidence="3 4">SAG 2043</strain>
    </source>
</reference>
<gene>
    <name evidence="3" type="ORF">WJX72_002411</name>
</gene>
<feature type="transmembrane region" description="Helical" evidence="1">
    <location>
        <begin position="110"/>
        <end position="133"/>
    </location>
</feature>
<evidence type="ECO:0000259" key="2">
    <source>
        <dbReference type="Pfam" id="PF00487"/>
    </source>
</evidence>
<keyword evidence="1" id="KW-0812">Transmembrane</keyword>
<dbReference type="InterPro" id="IPR012171">
    <property type="entry name" value="Fatty_acid_desaturase"/>
</dbReference>
<name>A0AAW1PT87_9CHLO</name>
<organism evidence="3 4">
    <name type="scientific">[Myrmecia] bisecta</name>
    <dbReference type="NCBI Taxonomy" id="41462"/>
    <lineage>
        <taxon>Eukaryota</taxon>
        <taxon>Viridiplantae</taxon>
        <taxon>Chlorophyta</taxon>
        <taxon>core chlorophytes</taxon>
        <taxon>Trebouxiophyceae</taxon>
        <taxon>Trebouxiales</taxon>
        <taxon>Trebouxiaceae</taxon>
        <taxon>Myrmecia</taxon>
    </lineage>
</organism>
<sequence length="266" mass="30400">MHGALFKSSRANTWVGRIAGAVVFTPYEKWQWQHVHHHQVSGTEDSAEIDHGATTYWTTQQWRTYSKTKQAILRVMRDPFVYFTLIPGAVFLLFYRIPRLRKSRKAGRRTGVAFTNVFKAVELPLGLAVLGWAWLRCELLAIAFGAGIGFMLFHLQHHVNAAYRAPQSTHDCLKAALQGSTYVPIPWCLRWVTLGIEYHHIHHLSTQVPCYQLQACHEEAPEGCWDDVVVVTPLKALRSIFRVMWNAETRQAHAAVASGHRQVRYC</sequence>
<dbReference type="GO" id="GO:0016717">
    <property type="term" value="F:oxidoreductase activity, acting on paired donors, with oxidation of a pair of donors resulting in the reduction of molecular oxygen to two molecules of water"/>
    <property type="evidence" value="ECO:0007669"/>
    <property type="project" value="TreeGrafter"/>
</dbReference>
<evidence type="ECO:0000313" key="3">
    <source>
        <dbReference type="EMBL" id="KAK9812706.1"/>
    </source>
</evidence>
<feature type="transmembrane region" description="Helical" evidence="1">
    <location>
        <begin position="80"/>
        <end position="98"/>
    </location>
</feature>
<keyword evidence="4" id="KW-1185">Reference proteome</keyword>
<dbReference type="EMBL" id="JALJOR010000008">
    <property type="protein sequence ID" value="KAK9812706.1"/>
    <property type="molecule type" value="Genomic_DNA"/>
</dbReference>
<feature type="domain" description="Fatty acid desaturase" evidence="2">
    <location>
        <begin position="1"/>
        <end position="224"/>
    </location>
</feature>
<keyword evidence="1" id="KW-0472">Membrane</keyword>
<keyword evidence="1" id="KW-1133">Transmembrane helix</keyword>
<dbReference type="InterPro" id="IPR005804">
    <property type="entry name" value="FA_desaturase_dom"/>
</dbReference>
<comment type="caution">
    <text evidence="3">The sequence shown here is derived from an EMBL/GenBank/DDBJ whole genome shotgun (WGS) entry which is preliminary data.</text>
</comment>
<dbReference type="GO" id="GO:0006629">
    <property type="term" value="P:lipid metabolic process"/>
    <property type="evidence" value="ECO:0007669"/>
    <property type="project" value="InterPro"/>
</dbReference>
<evidence type="ECO:0000256" key="1">
    <source>
        <dbReference type="SAM" id="Phobius"/>
    </source>
</evidence>
<evidence type="ECO:0000313" key="4">
    <source>
        <dbReference type="Proteomes" id="UP001489004"/>
    </source>
</evidence>
<dbReference type="Proteomes" id="UP001489004">
    <property type="component" value="Unassembled WGS sequence"/>
</dbReference>
<dbReference type="AlphaFoldDB" id="A0AAW1PT87"/>
<dbReference type="PANTHER" id="PTHR19353">
    <property type="entry name" value="FATTY ACID DESATURASE 2"/>
    <property type="match status" value="1"/>
</dbReference>
<dbReference type="PANTHER" id="PTHR19353:SF73">
    <property type="entry name" value="FATTY ACID DESATURASE"/>
    <property type="match status" value="1"/>
</dbReference>
<protein>
    <recommendedName>
        <fullName evidence="2">Fatty acid desaturase domain-containing protein</fullName>
    </recommendedName>
</protein>